<dbReference type="VEuPathDB" id="PlasmoDB:PVPCR_0503210"/>
<feature type="transmembrane region" description="Helical" evidence="2">
    <location>
        <begin position="51"/>
        <end position="74"/>
    </location>
</feature>
<feature type="transmembrane region" description="Helical" evidence="2">
    <location>
        <begin position="6"/>
        <end position="24"/>
    </location>
</feature>
<keyword evidence="2" id="KW-0472">Membrane</keyword>
<dbReference type="InterPro" id="IPR006389">
    <property type="entry name" value="Early_transc_mb_plasmodium"/>
</dbReference>
<feature type="region of interest" description="Disordered" evidence="1">
    <location>
        <begin position="117"/>
        <end position="271"/>
    </location>
</feature>
<dbReference type="Pfam" id="PF09716">
    <property type="entry name" value="ETRAMP"/>
    <property type="match status" value="1"/>
</dbReference>
<protein>
    <submittedName>
        <fullName evidence="3">Early transcribed membrane protein</fullName>
    </submittedName>
</protein>
<dbReference type="NCBIfam" id="TIGR01495">
    <property type="entry name" value="ETRAMP"/>
    <property type="match status" value="1"/>
</dbReference>
<keyword evidence="4" id="KW-1185">Reference proteome</keyword>
<accession>A0A6V7SKQ3</accession>
<dbReference type="AlphaFoldDB" id="A0A6V7SKQ3"/>
<reference evidence="3 4" key="1">
    <citation type="submission" date="2020-08" db="EMBL/GenBank/DDBJ databases">
        <authorList>
            <person name="Ramaprasad A."/>
        </authorList>
    </citation>
    <scope>NUCLEOTIDE SEQUENCE [LARGE SCALE GENOMIC DNA]</scope>
</reference>
<gene>
    <name evidence="3" type="ORF">PVPCR_0503210</name>
</gene>
<keyword evidence="2" id="KW-1133">Transmembrane helix</keyword>
<evidence type="ECO:0000256" key="1">
    <source>
        <dbReference type="SAM" id="MobiDB-lite"/>
    </source>
</evidence>
<proteinExistence type="predicted"/>
<evidence type="ECO:0000313" key="3">
    <source>
        <dbReference type="EMBL" id="CAD2099185.1"/>
    </source>
</evidence>
<organism evidence="3 4">
    <name type="scientific">Plasmodium vinckei petteri</name>
    <dbReference type="NCBI Taxonomy" id="138298"/>
    <lineage>
        <taxon>Eukaryota</taxon>
        <taxon>Sar</taxon>
        <taxon>Alveolata</taxon>
        <taxon>Apicomplexa</taxon>
        <taxon>Aconoidasida</taxon>
        <taxon>Haemosporida</taxon>
        <taxon>Plasmodiidae</taxon>
        <taxon>Plasmodium</taxon>
        <taxon>Plasmodium (Vinckeia)</taxon>
    </lineage>
</organism>
<name>A0A6V7SKQ3_PLAVN</name>
<dbReference type="OrthoDB" id="373059at2759"/>
<keyword evidence="2" id="KW-0812">Transmembrane</keyword>
<feature type="compositionally biased region" description="Low complexity" evidence="1">
    <location>
        <begin position="138"/>
        <end position="222"/>
    </location>
</feature>
<evidence type="ECO:0000313" key="4">
    <source>
        <dbReference type="Proteomes" id="UP000515268"/>
    </source>
</evidence>
<feature type="compositionally biased region" description="Polar residues" evidence="1">
    <location>
        <begin position="249"/>
        <end position="271"/>
    </location>
</feature>
<evidence type="ECO:0000256" key="2">
    <source>
        <dbReference type="SAM" id="Phobius"/>
    </source>
</evidence>
<dbReference type="EMBL" id="LR865410">
    <property type="protein sequence ID" value="CAD2099185.1"/>
    <property type="molecule type" value="Genomic_DNA"/>
</dbReference>
<sequence>MKVSKIFVLFNVILITHYLVFGMSKKASKNAISFKKFREDLSKKIAKNKKAILITLGSLIGAAAVSAGVGYGIYKHKKKNKYGKPGYYRSSVPYTSSSSSSQAKKAPAKVETKSIIEARHDSSKPAPASVKYTPVPVKSAPAPAKAAPAPAKSAPAPAKSAPAKAAPAPAKAAPAPAKAAPAPAKAAPAPAKAAPAPAKAAPAPAKTAPAPASPTSRPAASPTTYPPVPASPALSKSTTPPPTVGGGSSAYNNLGTTRPGTITNMYGSFKY</sequence>
<dbReference type="Proteomes" id="UP000515268">
    <property type="component" value="Chromosome PVPCR_05"/>
</dbReference>